<evidence type="ECO:0000256" key="9">
    <source>
        <dbReference type="ARBA" id="ARBA00022801"/>
    </source>
</evidence>
<keyword evidence="8" id="KW-0999">Mitochondrion inner membrane</keyword>
<comment type="similarity">
    <text evidence="3">Belongs to the glycosyl hydrolase 20 family.</text>
</comment>
<dbReference type="InterPro" id="IPR035892">
    <property type="entry name" value="C2_domain_sf"/>
</dbReference>
<keyword evidence="9" id="KW-0378">Hydrolase</keyword>
<gene>
    <name evidence="19" type="ORF">BMF94_3681</name>
</gene>
<evidence type="ECO:0000313" key="19">
    <source>
        <dbReference type="EMBL" id="POY73346.1"/>
    </source>
</evidence>
<dbReference type="InterPro" id="IPR017853">
    <property type="entry name" value="GH"/>
</dbReference>
<feature type="compositionally biased region" description="Polar residues" evidence="17">
    <location>
        <begin position="1542"/>
        <end position="1552"/>
    </location>
</feature>
<keyword evidence="12" id="KW-0809">Transit peptide</keyword>
<dbReference type="InterPro" id="IPR041063">
    <property type="entry name" value="Glyco_H_20C_C"/>
</dbReference>
<comment type="similarity">
    <text evidence="4">Belongs to the Tim44 family.</text>
</comment>
<comment type="catalytic activity">
    <reaction evidence="1">
        <text>Hydrolysis of terminal non-reducing N-acetyl-D-hexosamine residues in N-acetyl-beta-D-hexosaminides.</text>
        <dbReference type="EC" id="3.2.1.52"/>
    </reaction>
</comment>
<feature type="region of interest" description="Disordered" evidence="17">
    <location>
        <begin position="1"/>
        <end position="109"/>
    </location>
</feature>
<proteinExistence type="inferred from homology"/>
<keyword evidence="14" id="KW-0496">Mitochondrion</keyword>
<dbReference type="OrthoDB" id="2100085at2759"/>
<evidence type="ECO:0000256" key="10">
    <source>
        <dbReference type="ARBA" id="ARBA00022840"/>
    </source>
</evidence>
<evidence type="ECO:0000256" key="12">
    <source>
        <dbReference type="ARBA" id="ARBA00022946"/>
    </source>
</evidence>
<dbReference type="SUPFAM" id="SSF49562">
    <property type="entry name" value="C2 domain (Calcium/lipid-binding domain, CaLB)"/>
    <property type="match status" value="1"/>
</dbReference>
<dbReference type="InterPro" id="IPR038901">
    <property type="entry name" value="HEXDC-like"/>
</dbReference>
<dbReference type="Gene3D" id="2.60.40.150">
    <property type="entry name" value="C2 domain"/>
    <property type="match status" value="1"/>
</dbReference>
<organism evidence="19 20">
    <name type="scientific">Rhodotorula taiwanensis</name>
    <dbReference type="NCBI Taxonomy" id="741276"/>
    <lineage>
        <taxon>Eukaryota</taxon>
        <taxon>Fungi</taxon>
        <taxon>Dikarya</taxon>
        <taxon>Basidiomycota</taxon>
        <taxon>Pucciniomycotina</taxon>
        <taxon>Microbotryomycetes</taxon>
        <taxon>Sporidiobolales</taxon>
        <taxon>Sporidiobolaceae</taxon>
        <taxon>Rhodotorula</taxon>
    </lineage>
</organism>
<evidence type="ECO:0000256" key="1">
    <source>
        <dbReference type="ARBA" id="ARBA00001231"/>
    </source>
</evidence>
<evidence type="ECO:0000313" key="20">
    <source>
        <dbReference type="Proteomes" id="UP000237144"/>
    </source>
</evidence>
<accession>A0A2S5B991</accession>
<feature type="region of interest" description="Disordered" evidence="17">
    <location>
        <begin position="1649"/>
        <end position="1900"/>
    </location>
</feature>
<sequence length="1900" mass="209143">MKQAAQQTLRQVASRRASAALVAQPLERPTARRPIRSAAAAAAPSPAGHRAFSAAAYRQQQQQQQKTEQEFKADGNEGDAKGTQEEQQQEQNKKKQQQEENDTTVEGRSPFAAFVEVLRDEVRKNREWQDSVKQLGGEVSKVQDSEAMQRAKAMYERARLTASIKENPRLAAAAEELRKAGIGLNDAVSHALKGMEETAFVRTLSKSAKVVGDAAYTASAPIRETEAYRAVAAEITDLLENAANDTQHGGYIDRDARRRRREARLAKIGKSKEAGMAARRLKVDENPEAGQAVQLHATANAEPKASRLPKPVADALANFSQQYAESDNPFVVMSRSVTGTIGRLFDETETAKVTKWVKEMDPTFTQEGFLRELREYIVPELVDAYVNGDQPILKQWCSEATYNVLVATLQGSIGPSLISESRVLDIRNLDIMSAKILENDVHVYVVSWRTQEVLAYRDLKTNEITVGDENKIQQVGYVAVLTRVAEELDNEETGGWKVIDGEAWQDVHAASGVDSGTKSTWLVHFQRDEQLQSGAMRIDCSHDDFTTVDAGQPFEVTVSYSPFRGLGHILSVTRGLASVPAGDVISNLEAGNVATPRRYTDSPAPDPMQEDTPPVEKGRADAELNGSGGASNSTRELKWSGNVGEQLRRDEQCLFETVGVMIDCSRNGVLRVESVKTLLRHLALMGNNMLQLYCEDTYSIPGEPFFGYFRGPYTEAELREIDDYAHALGIEVIACIQTLGHLGQMLQWPRYGHLRDTPEVLIAEAEETYQFISKMIRAVSGPLRSKRIHIGMDEAHGVSEGRYRQIFGYKDSTAVFTAHLRKVNEICRAAGLNPMIWSDMLFCLPAKNNQLSGYYASDSVVTTELANSIPDGIDTVFWDYYHTISAPYEAKIKQHWQLAGKAPWMASGVWTWSRFWTALPFTFATVRACMKASKAASAGVKHVMTTIWGDEGNEFDFYSALPGMLYQAEHAYTARVVDEVDATLLRRKFDGIVGADLDDYIYASKLDDTQPETQPIDSKTHYCPNLAKFLLWEEPFYSFLSPQYDRTYDLESHYSHLASYLEQAFSTDLSTMSRVSLPHSLADVPNNERLRLPYLLASVLSLKCHLRQRLVAAYKTNDREELEALGGSGSLSRMSRLRALVKRLHAQHRENWFATYKPFGWEVLDLRYGGLQHRLETMHERIAAYLDPDDTTVTKLEELEVELEVIYPNQGCFLMLDYARCSRPHPSDKRSELPLDGTLIAPGPLEEKRVQIARRRLLPAAWRLPGTHEKSRASIYNDLDAEMVQVPPPPSPTSQERLLGTLIVIVLRAKNLPNRVRIGKQNPYCTITYGLHKKRTDTIERGGQQPEWDAEFRFEILKDGFGGEEQLAAEQAAIVTHKGGVLPAPAMAPSTSQGSDVSSTSKVEKRTSKHSLATAVISTCNAGRRVLKVACWADDARDPKLIGEGELDIEETIRKGKYDDWVQLERKARYAGEVYLELTWYSNEPRKSSDQRRGSHRSPSRSGAAYGGAGSRVDDRSSSDTGTEEWEADTPSHAAAQLTAAKVQSGSSSHVSAPTELAADYPDPDVAPLTSSVSAMSLSRPPLPVPPLASPQAPPLSASGASSFATHPFPSQGHVPDQSQFAYGAYAYDGRRLSQPAYAASTYPQTAPYAPPASALPQHPSQPYMGPTASDFGHYAPPLLPQQQQSVPTPDYYATHPVPHPAAASPYPQYSSAPPLPDPYAHAGPHATLPSHSPYPAPPVPPIPPSGSAYWQHPPPQLPPPPPQHAQHATPAGTHSAPSYHALPHSASQPTLFSPPPPPPSLSAQYGQPAYPSPNGVFSPPPPPPSLRHDTPSYAHLSSPAPLPHDPYAYHGQQPLPVAPHGPPASAATSSRPPLPQPPTVPSAQQYQSGAPYSPSYPHT</sequence>
<dbReference type="InterPro" id="IPR015883">
    <property type="entry name" value="Glyco_hydro_20_cat"/>
</dbReference>
<dbReference type="PRINTS" id="PR01217">
    <property type="entry name" value="PRICHEXTENSN"/>
</dbReference>
<evidence type="ECO:0000259" key="18">
    <source>
        <dbReference type="PROSITE" id="PS50004"/>
    </source>
</evidence>
<keyword evidence="20" id="KW-1185">Reference proteome</keyword>
<dbReference type="SUPFAM" id="SSF51445">
    <property type="entry name" value="(Trans)glycosidases"/>
    <property type="match status" value="1"/>
</dbReference>
<dbReference type="Pfam" id="PF00168">
    <property type="entry name" value="C2"/>
    <property type="match status" value="1"/>
</dbReference>
<feature type="compositionally biased region" description="Low complexity" evidence="17">
    <location>
        <begin position="1701"/>
        <end position="1713"/>
    </location>
</feature>
<evidence type="ECO:0000256" key="13">
    <source>
        <dbReference type="ARBA" id="ARBA00023010"/>
    </source>
</evidence>
<dbReference type="Pfam" id="PF18088">
    <property type="entry name" value="Glyco_H_20C_C"/>
    <property type="match status" value="1"/>
</dbReference>
<dbReference type="SUPFAM" id="SSF54427">
    <property type="entry name" value="NTF2-like"/>
    <property type="match status" value="1"/>
</dbReference>
<dbReference type="EC" id="3.2.1.52" evidence="5"/>
<dbReference type="InterPro" id="IPR007379">
    <property type="entry name" value="Tim44-like_dom"/>
</dbReference>
<dbReference type="Gene3D" id="3.20.20.80">
    <property type="entry name" value="Glycosidases"/>
    <property type="match status" value="1"/>
</dbReference>
<feature type="compositionally biased region" description="Basic and acidic residues" evidence="17">
    <location>
        <begin position="67"/>
        <end position="84"/>
    </location>
</feature>
<dbReference type="CDD" id="cd06565">
    <property type="entry name" value="GH20_GcnA-like"/>
    <property type="match status" value="1"/>
</dbReference>
<keyword evidence="11" id="KW-0653">Protein transport</keyword>
<dbReference type="Pfam" id="PF00728">
    <property type="entry name" value="Glyco_hydro_20"/>
    <property type="match status" value="1"/>
</dbReference>
<feature type="compositionally biased region" description="Pro residues" evidence="17">
    <location>
        <begin position="1581"/>
        <end position="1594"/>
    </location>
</feature>
<evidence type="ECO:0000256" key="14">
    <source>
        <dbReference type="ARBA" id="ARBA00023128"/>
    </source>
</evidence>
<evidence type="ECO:0000256" key="17">
    <source>
        <dbReference type="SAM" id="MobiDB-lite"/>
    </source>
</evidence>
<feature type="compositionally biased region" description="Low complexity" evidence="17">
    <location>
        <begin position="1390"/>
        <end position="1401"/>
    </location>
</feature>
<feature type="compositionally biased region" description="Low complexity" evidence="17">
    <location>
        <begin position="36"/>
        <end position="47"/>
    </location>
</feature>
<dbReference type="PANTHER" id="PTHR21040">
    <property type="entry name" value="BCDNA.GH04120"/>
    <property type="match status" value="1"/>
</dbReference>
<dbReference type="STRING" id="741276.A0A2S5B991"/>
<feature type="region of interest" description="Disordered" evidence="17">
    <location>
        <begin position="1576"/>
        <end position="1616"/>
    </location>
</feature>
<dbReference type="GO" id="GO:0015031">
    <property type="term" value="P:protein transport"/>
    <property type="evidence" value="ECO:0007669"/>
    <property type="project" value="UniProtKB-KW"/>
</dbReference>
<comment type="caution">
    <text evidence="19">The sequence shown here is derived from an EMBL/GenBank/DDBJ whole genome shotgun (WGS) entry which is preliminary data.</text>
</comment>
<evidence type="ECO:0000256" key="2">
    <source>
        <dbReference type="ARBA" id="ARBA00004637"/>
    </source>
</evidence>
<evidence type="ECO:0000256" key="15">
    <source>
        <dbReference type="ARBA" id="ARBA00023136"/>
    </source>
</evidence>
<feature type="region of interest" description="Disordered" evidence="17">
    <location>
        <begin position="1386"/>
        <end position="1408"/>
    </location>
</feature>
<dbReference type="Pfam" id="PF04280">
    <property type="entry name" value="Tim44"/>
    <property type="match status" value="1"/>
</dbReference>
<dbReference type="GO" id="GO:0005524">
    <property type="term" value="F:ATP binding"/>
    <property type="evidence" value="ECO:0007669"/>
    <property type="project" value="UniProtKB-KW"/>
</dbReference>
<keyword evidence="7" id="KW-0547">Nucleotide-binding</keyword>
<feature type="compositionally biased region" description="Polar residues" evidence="17">
    <location>
        <begin position="1882"/>
        <end position="1900"/>
    </location>
</feature>
<evidence type="ECO:0000256" key="7">
    <source>
        <dbReference type="ARBA" id="ARBA00022741"/>
    </source>
</evidence>
<dbReference type="EMBL" id="PJQD01000038">
    <property type="protein sequence ID" value="POY73346.1"/>
    <property type="molecule type" value="Genomic_DNA"/>
</dbReference>
<evidence type="ECO:0000256" key="11">
    <source>
        <dbReference type="ARBA" id="ARBA00022927"/>
    </source>
</evidence>
<feature type="domain" description="C2" evidence="18">
    <location>
        <begin position="1280"/>
        <end position="1462"/>
    </location>
</feature>
<evidence type="ECO:0000256" key="6">
    <source>
        <dbReference type="ARBA" id="ARBA00022448"/>
    </source>
</evidence>
<evidence type="ECO:0000256" key="16">
    <source>
        <dbReference type="ARBA" id="ARBA00074309"/>
    </source>
</evidence>
<dbReference type="SMART" id="SM00239">
    <property type="entry name" value="C2"/>
    <property type="match status" value="1"/>
</dbReference>
<dbReference type="InterPro" id="IPR000008">
    <property type="entry name" value="C2_dom"/>
</dbReference>
<dbReference type="SMART" id="SM00978">
    <property type="entry name" value="Tim44"/>
    <property type="match status" value="1"/>
</dbReference>
<dbReference type="Gene3D" id="1.20.120.670">
    <property type="entry name" value="N-acetyl-b-d-glucoasminidase"/>
    <property type="match status" value="1"/>
</dbReference>
<protein>
    <recommendedName>
        <fullName evidence="16">Mitochondrial import inner membrane translocase subunit TIM44</fullName>
        <ecNumber evidence="5">3.2.1.52</ecNumber>
    </recommendedName>
</protein>
<feature type="compositionally biased region" description="Pro residues" evidence="17">
    <location>
        <begin position="1733"/>
        <end position="1745"/>
    </location>
</feature>
<keyword evidence="10" id="KW-0067">ATP-binding</keyword>
<reference evidence="19 20" key="1">
    <citation type="journal article" date="2018" name="Front. Microbiol.">
        <title>Prospects for Fungal Bioremediation of Acidic Radioactive Waste Sites: Characterization and Genome Sequence of Rhodotorula taiwanensis MD1149.</title>
        <authorList>
            <person name="Tkavc R."/>
            <person name="Matrosova V.Y."/>
            <person name="Grichenko O.E."/>
            <person name="Gostincar C."/>
            <person name="Volpe R.P."/>
            <person name="Klimenkova P."/>
            <person name="Gaidamakova E.K."/>
            <person name="Zhou C.E."/>
            <person name="Stewart B.J."/>
            <person name="Lyman M.G."/>
            <person name="Malfatti S.A."/>
            <person name="Rubinfeld B."/>
            <person name="Courtot M."/>
            <person name="Singh J."/>
            <person name="Dalgard C.L."/>
            <person name="Hamilton T."/>
            <person name="Frey K.G."/>
            <person name="Gunde-Cimerman N."/>
            <person name="Dugan L."/>
            <person name="Daly M.J."/>
        </authorList>
    </citation>
    <scope>NUCLEOTIDE SEQUENCE [LARGE SCALE GENOMIC DNA]</scope>
    <source>
        <strain evidence="19 20">MD1149</strain>
    </source>
</reference>
<dbReference type="GO" id="GO:0004563">
    <property type="term" value="F:beta-N-acetylhexosaminidase activity"/>
    <property type="evidence" value="ECO:0007669"/>
    <property type="project" value="UniProtKB-EC"/>
</dbReference>
<dbReference type="Gene3D" id="3.10.450.240">
    <property type="match status" value="1"/>
</dbReference>
<feature type="compositionally biased region" description="Pro residues" evidence="17">
    <location>
        <begin position="1753"/>
        <end position="1764"/>
    </location>
</feature>
<feature type="region of interest" description="Disordered" evidence="17">
    <location>
        <begin position="1485"/>
        <end position="1564"/>
    </location>
</feature>
<evidence type="ECO:0000256" key="5">
    <source>
        <dbReference type="ARBA" id="ARBA00012663"/>
    </source>
</evidence>
<dbReference type="Proteomes" id="UP000237144">
    <property type="component" value="Unassembled WGS sequence"/>
</dbReference>
<keyword evidence="15" id="KW-0472">Membrane</keyword>
<dbReference type="GO" id="GO:0005743">
    <property type="term" value="C:mitochondrial inner membrane"/>
    <property type="evidence" value="ECO:0007669"/>
    <property type="project" value="UniProtKB-SubCell"/>
</dbReference>
<feature type="region of interest" description="Disordered" evidence="17">
    <location>
        <begin position="595"/>
        <end position="636"/>
    </location>
</feature>
<evidence type="ECO:0000256" key="3">
    <source>
        <dbReference type="ARBA" id="ARBA00006285"/>
    </source>
</evidence>
<keyword evidence="6" id="KW-0813">Transport</keyword>
<dbReference type="GO" id="GO:0005975">
    <property type="term" value="P:carbohydrate metabolic process"/>
    <property type="evidence" value="ECO:0007669"/>
    <property type="project" value="InterPro"/>
</dbReference>
<dbReference type="PROSITE" id="PS50004">
    <property type="entry name" value="C2"/>
    <property type="match status" value="1"/>
</dbReference>
<feature type="compositionally biased region" description="Low complexity" evidence="17">
    <location>
        <begin position="9"/>
        <end position="24"/>
    </location>
</feature>
<dbReference type="PANTHER" id="PTHR21040:SF8">
    <property type="entry name" value="BCDNA.GH04120"/>
    <property type="match status" value="1"/>
</dbReference>
<evidence type="ECO:0000256" key="4">
    <source>
        <dbReference type="ARBA" id="ARBA00009597"/>
    </source>
</evidence>
<comment type="subcellular location">
    <subcellularLocation>
        <location evidence="2">Mitochondrion inner membrane</location>
        <topology evidence="2">Peripheral membrane protein</topology>
    </subcellularLocation>
</comment>
<dbReference type="InterPro" id="IPR032710">
    <property type="entry name" value="NTF2-like_dom_sf"/>
</dbReference>
<dbReference type="FunFam" id="3.10.450.240:FF:000002">
    <property type="entry name" value="Mitochondrial import inner membrane translocase subunit TIM44"/>
    <property type="match status" value="1"/>
</dbReference>
<evidence type="ECO:0000256" key="8">
    <source>
        <dbReference type="ARBA" id="ARBA00022792"/>
    </source>
</evidence>
<keyword evidence="13" id="KW-0811">Translocation</keyword>
<name>A0A2S5B991_9BASI</name>